<name>A0ACB8CSR6_DERSI</name>
<organism evidence="1 2">
    <name type="scientific">Dermacentor silvarum</name>
    <name type="common">Tick</name>
    <dbReference type="NCBI Taxonomy" id="543639"/>
    <lineage>
        <taxon>Eukaryota</taxon>
        <taxon>Metazoa</taxon>
        <taxon>Ecdysozoa</taxon>
        <taxon>Arthropoda</taxon>
        <taxon>Chelicerata</taxon>
        <taxon>Arachnida</taxon>
        <taxon>Acari</taxon>
        <taxon>Parasitiformes</taxon>
        <taxon>Ixodida</taxon>
        <taxon>Ixodoidea</taxon>
        <taxon>Ixodidae</taxon>
        <taxon>Rhipicephalinae</taxon>
        <taxon>Dermacentor</taxon>
    </lineage>
</organism>
<evidence type="ECO:0000313" key="1">
    <source>
        <dbReference type="EMBL" id="KAH7950058.1"/>
    </source>
</evidence>
<gene>
    <name evidence="1" type="ORF">HPB49_019043</name>
</gene>
<comment type="caution">
    <text evidence="1">The sequence shown here is derived from an EMBL/GenBank/DDBJ whole genome shotgun (WGS) entry which is preliminary data.</text>
</comment>
<dbReference type="EMBL" id="CM023474">
    <property type="protein sequence ID" value="KAH7950058.1"/>
    <property type="molecule type" value="Genomic_DNA"/>
</dbReference>
<proteinExistence type="predicted"/>
<keyword evidence="2" id="KW-1185">Reference proteome</keyword>
<accession>A0ACB8CSR6</accession>
<reference evidence="1" key="1">
    <citation type="submission" date="2020-05" db="EMBL/GenBank/DDBJ databases">
        <title>Large-scale comparative analyses of tick genomes elucidate their genetic diversity and vector capacities.</title>
        <authorList>
            <person name="Jia N."/>
            <person name="Wang J."/>
            <person name="Shi W."/>
            <person name="Du L."/>
            <person name="Sun Y."/>
            <person name="Zhan W."/>
            <person name="Jiang J."/>
            <person name="Wang Q."/>
            <person name="Zhang B."/>
            <person name="Ji P."/>
            <person name="Sakyi L.B."/>
            <person name="Cui X."/>
            <person name="Yuan T."/>
            <person name="Jiang B."/>
            <person name="Yang W."/>
            <person name="Lam T.T.-Y."/>
            <person name="Chang Q."/>
            <person name="Ding S."/>
            <person name="Wang X."/>
            <person name="Zhu J."/>
            <person name="Ruan X."/>
            <person name="Zhao L."/>
            <person name="Wei J."/>
            <person name="Que T."/>
            <person name="Du C."/>
            <person name="Cheng J."/>
            <person name="Dai P."/>
            <person name="Han X."/>
            <person name="Huang E."/>
            <person name="Gao Y."/>
            <person name="Liu J."/>
            <person name="Shao H."/>
            <person name="Ye R."/>
            <person name="Li L."/>
            <person name="Wei W."/>
            <person name="Wang X."/>
            <person name="Wang C."/>
            <person name="Yang T."/>
            <person name="Huo Q."/>
            <person name="Li W."/>
            <person name="Guo W."/>
            <person name="Chen H."/>
            <person name="Zhou L."/>
            <person name="Ni X."/>
            <person name="Tian J."/>
            <person name="Zhou Y."/>
            <person name="Sheng Y."/>
            <person name="Liu T."/>
            <person name="Pan Y."/>
            <person name="Xia L."/>
            <person name="Li J."/>
            <person name="Zhao F."/>
            <person name="Cao W."/>
        </authorList>
    </citation>
    <scope>NUCLEOTIDE SEQUENCE</scope>
    <source>
        <strain evidence="1">Dsil-2018</strain>
    </source>
</reference>
<dbReference type="Proteomes" id="UP000821865">
    <property type="component" value="Chromosome 5"/>
</dbReference>
<evidence type="ECO:0000313" key="2">
    <source>
        <dbReference type="Proteomes" id="UP000821865"/>
    </source>
</evidence>
<protein>
    <submittedName>
        <fullName evidence="1">Uncharacterized protein</fullName>
    </submittedName>
</protein>
<sequence>MWTLMDDSTNDLLGVIEDMRSKHKSLEFRELFQRLTAEVMIRSAFGLKSNLQKKDRRNSIAESLFQEGLKSFQEFRRAWINFLTEKQPVKMVNVTGKKRCLTNVEILANGFSLFMAGFSPENKCQLDPVVYQPFGQGPRNCVGMRFAQLEMRLAMAKLLAKYKLILDDRHIKEKHLEIESTFILAYPKNGIWLKAKKIS</sequence>